<reference evidence="1" key="2">
    <citation type="journal article" date="2021" name="PeerJ">
        <title>Extensive microbial diversity within the chicken gut microbiome revealed by metagenomics and culture.</title>
        <authorList>
            <person name="Gilroy R."/>
            <person name="Ravi A."/>
            <person name="Getino M."/>
            <person name="Pursley I."/>
            <person name="Horton D.L."/>
            <person name="Alikhan N.F."/>
            <person name="Baker D."/>
            <person name="Gharbi K."/>
            <person name="Hall N."/>
            <person name="Watson M."/>
            <person name="Adriaenssens E.M."/>
            <person name="Foster-Nyarko E."/>
            <person name="Jarju S."/>
            <person name="Secka A."/>
            <person name="Antonio M."/>
            <person name="Oren A."/>
            <person name="Chaudhuri R.R."/>
            <person name="La Ragione R."/>
            <person name="Hildebrand F."/>
            <person name="Pallen M.J."/>
        </authorList>
    </citation>
    <scope>NUCLEOTIDE SEQUENCE</scope>
    <source>
        <strain evidence="1">E3-2379</strain>
    </source>
</reference>
<sequence>MKRKKIMLVFSIVILLIVLLVLGRWYQEKREVYETQQKAENISGTTETIDVETRRTSGNSSFNKNVNKDLKKHVQGMKDRIVKQDQVVNWLAHISYDETIKTVIYDATDVENEPGVYPLVYTILGVDGTIWEEEIQVTVKKNRTRSSHLIANEQEACTYIENYLKKENKYIPSNIEFDHMDEYGYVIHGYDIVDFHTATSFWYSVSSYGKIYDTLIGEYIN</sequence>
<dbReference type="AlphaFoldDB" id="A0A9D9N7K2"/>
<evidence type="ECO:0000313" key="1">
    <source>
        <dbReference type="EMBL" id="MBO8463398.1"/>
    </source>
</evidence>
<proteinExistence type="predicted"/>
<gene>
    <name evidence="1" type="ORF">IAC13_05635</name>
</gene>
<accession>A0A9D9N7K2</accession>
<dbReference type="EMBL" id="JADIML010000153">
    <property type="protein sequence ID" value="MBO8463398.1"/>
    <property type="molecule type" value="Genomic_DNA"/>
</dbReference>
<name>A0A9D9N7K2_9FIRM</name>
<reference evidence="1" key="1">
    <citation type="submission" date="2020-10" db="EMBL/GenBank/DDBJ databases">
        <authorList>
            <person name="Gilroy R."/>
        </authorList>
    </citation>
    <scope>NUCLEOTIDE SEQUENCE</scope>
    <source>
        <strain evidence="1">E3-2379</strain>
    </source>
</reference>
<comment type="caution">
    <text evidence="1">The sequence shown here is derived from an EMBL/GenBank/DDBJ whole genome shotgun (WGS) entry which is preliminary data.</text>
</comment>
<dbReference type="Proteomes" id="UP000823618">
    <property type="component" value="Unassembled WGS sequence"/>
</dbReference>
<protein>
    <submittedName>
        <fullName evidence="1">Uncharacterized protein</fullName>
    </submittedName>
</protein>
<evidence type="ECO:0000313" key="2">
    <source>
        <dbReference type="Proteomes" id="UP000823618"/>
    </source>
</evidence>
<organism evidence="1 2">
    <name type="scientific">Candidatus Scybalomonas excrementavium</name>
    <dbReference type="NCBI Taxonomy" id="2840943"/>
    <lineage>
        <taxon>Bacteria</taxon>
        <taxon>Bacillati</taxon>
        <taxon>Bacillota</taxon>
        <taxon>Clostridia</taxon>
        <taxon>Lachnospirales</taxon>
        <taxon>Lachnospiraceae</taxon>
        <taxon>Lachnospiraceae incertae sedis</taxon>
        <taxon>Candidatus Scybalomonas</taxon>
    </lineage>
</organism>